<keyword evidence="4" id="KW-0460">Magnesium</keyword>
<organism evidence="5 6">
    <name type="scientific">Aquibacillus rhizosphaerae</name>
    <dbReference type="NCBI Taxonomy" id="3051431"/>
    <lineage>
        <taxon>Bacteria</taxon>
        <taxon>Bacillati</taxon>
        <taxon>Bacillota</taxon>
        <taxon>Bacilli</taxon>
        <taxon>Bacillales</taxon>
        <taxon>Bacillaceae</taxon>
        <taxon>Aquibacillus</taxon>
    </lineage>
</organism>
<dbReference type="InterPro" id="IPR050582">
    <property type="entry name" value="HAD-like_SerB"/>
</dbReference>
<dbReference type="SUPFAM" id="SSF56784">
    <property type="entry name" value="HAD-like"/>
    <property type="match status" value="1"/>
</dbReference>
<evidence type="ECO:0000256" key="2">
    <source>
        <dbReference type="ARBA" id="ARBA00022723"/>
    </source>
</evidence>
<name>A0ABT7LD04_9BACI</name>
<comment type="similarity">
    <text evidence="1">Belongs to the HAD-like hydrolase superfamily. SerB family.</text>
</comment>
<evidence type="ECO:0000256" key="1">
    <source>
        <dbReference type="ARBA" id="ARBA00009184"/>
    </source>
</evidence>
<dbReference type="PANTHER" id="PTHR43344">
    <property type="entry name" value="PHOSPHOSERINE PHOSPHATASE"/>
    <property type="match status" value="1"/>
</dbReference>
<dbReference type="RefSeq" id="WP_285934439.1">
    <property type="nucleotide sequence ID" value="NZ_JASTZU010000063.1"/>
</dbReference>
<keyword evidence="6" id="KW-1185">Reference proteome</keyword>
<dbReference type="GO" id="GO:0016787">
    <property type="term" value="F:hydrolase activity"/>
    <property type="evidence" value="ECO:0007669"/>
    <property type="project" value="UniProtKB-KW"/>
</dbReference>
<accession>A0ABT7LD04</accession>
<evidence type="ECO:0000256" key="4">
    <source>
        <dbReference type="ARBA" id="ARBA00022842"/>
    </source>
</evidence>
<dbReference type="InterPro" id="IPR036412">
    <property type="entry name" value="HAD-like_sf"/>
</dbReference>
<dbReference type="EMBL" id="JASTZU010000063">
    <property type="protein sequence ID" value="MDL4843142.1"/>
    <property type="molecule type" value="Genomic_DNA"/>
</dbReference>
<evidence type="ECO:0000313" key="5">
    <source>
        <dbReference type="EMBL" id="MDL4843142.1"/>
    </source>
</evidence>
<keyword evidence="2" id="KW-0479">Metal-binding</keyword>
<dbReference type="EC" id="3.1.3.-" evidence="5"/>
<evidence type="ECO:0000313" key="6">
    <source>
        <dbReference type="Proteomes" id="UP001235343"/>
    </source>
</evidence>
<keyword evidence="3 5" id="KW-0378">Hydrolase</keyword>
<dbReference type="Gene3D" id="1.20.1440.100">
    <property type="entry name" value="SG protein - dephosphorylation function"/>
    <property type="match status" value="1"/>
</dbReference>
<dbReference type="PANTHER" id="PTHR43344:SF13">
    <property type="entry name" value="PHOSPHATASE RV3661-RELATED"/>
    <property type="match status" value="1"/>
</dbReference>
<comment type="caution">
    <text evidence="5">The sequence shown here is derived from an EMBL/GenBank/DDBJ whole genome shotgun (WGS) entry which is preliminary data.</text>
</comment>
<dbReference type="InterPro" id="IPR023214">
    <property type="entry name" value="HAD_sf"/>
</dbReference>
<gene>
    <name evidence="5" type="ORF">QQS35_22135</name>
</gene>
<reference evidence="5 6" key="1">
    <citation type="submission" date="2023-06" db="EMBL/GenBank/DDBJ databases">
        <title>Aquibacillus rhizosphaerae LR5S19.</title>
        <authorList>
            <person name="Sun J.-Q."/>
        </authorList>
    </citation>
    <scope>NUCLEOTIDE SEQUENCE [LARGE SCALE GENOMIC DNA]</scope>
    <source>
        <strain evidence="5 6">LR5S19</strain>
    </source>
</reference>
<dbReference type="Gene3D" id="3.40.50.1000">
    <property type="entry name" value="HAD superfamily/HAD-like"/>
    <property type="match status" value="1"/>
</dbReference>
<dbReference type="Pfam" id="PF12710">
    <property type="entry name" value="HAD"/>
    <property type="match status" value="1"/>
</dbReference>
<dbReference type="NCBIfam" id="TIGR01488">
    <property type="entry name" value="HAD-SF-IB"/>
    <property type="match status" value="1"/>
</dbReference>
<protein>
    <submittedName>
        <fullName evidence="5">HAD family hydrolase</fullName>
        <ecNumber evidence="5">3.1.3.-</ecNumber>
    </submittedName>
</protein>
<dbReference type="Proteomes" id="UP001235343">
    <property type="component" value="Unassembled WGS sequence"/>
</dbReference>
<sequence length="221" mass="25132">MAIVTVDFDGTLYQGNSFKVMFEVGKKTFNMKQWGVLLTGLVKAIAISPIKGKSAFKHHFFRGFAKTFKGKTSMELDLFFQELVDIGKQDVHHGLVEKIREHQKNGDTIIVLSGALYPFLKAFTKELQLNVHVISTELLYNHNGLCTGEIGQIVNGDEKVRKVQEWIKNNIVENPTNDIWAYADSESDIPLLRYVQHPIIVNPDQEMKKIAIKNKWPIFAS</sequence>
<evidence type="ECO:0000256" key="3">
    <source>
        <dbReference type="ARBA" id="ARBA00022801"/>
    </source>
</evidence>
<proteinExistence type="inferred from homology"/>